<dbReference type="AlphaFoldDB" id="A0A2W1BP97"/>
<keyword evidence="2" id="KW-1185">Reference proteome</keyword>
<accession>A0A2W1BP97</accession>
<proteinExistence type="predicted"/>
<name>A0A2W1BP97_HELAM</name>
<protein>
    <submittedName>
        <fullName evidence="1">Uncharacterized protein</fullName>
    </submittedName>
</protein>
<reference evidence="1 2" key="1">
    <citation type="journal article" date="2017" name="BMC Biol.">
        <title>Genomic innovations, transcriptional plasticity and gene loss underlying the evolution and divergence of two highly polyphagous and invasive Helicoverpa pest species.</title>
        <authorList>
            <person name="Pearce S.L."/>
            <person name="Clarke D.F."/>
            <person name="East P.D."/>
            <person name="Elfekih S."/>
            <person name="Gordon K.H."/>
            <person name="Jermiin L.S."/>
            <person name="McGaughran A."/>
            <person name="Oakeshott J.G."/>
            <person name="Papanikolaou A."/>
            <person name="Perera O.P."/>
            <person name="Rane R.V."/>
            <person name="Richards S."/>
            <person name="Tay W.T."/>
            <person name="Walsh T.K."/>
            <person name="Anderson A."/>
            <person name="Anderson C.J."/>
            <person name="Asgari S."/>
            <person name="Board P.G."/>
            <person name="Bretschneider A."/>
            <person name="Campbell P.M."/>
            <person name="Chertemps T."/>
            <person name="Christeller J.T."/>
            <person name="Coppin C.W."/>
            <person name="Downes S.J."/>
            <person name="Duan G."/>
            <person name="Farnsworth C.A."/>
            <person name="Good R.T."/>
            <person name="Han L.B."/>
            <person name="Han Y.C."/>
            <person name="Hatje K."/>
            <person name="Horne I."/>
            <person name="Huang Y.P."/>
            <person name="Hughes D.S."/>
            <person name="Jacquin-Joly E."/>
            <person name="James W."/>
            <person name="Jhangiani S."/>
            <person name="Kollmar M."/>
            <person name="Kuwar S.S."/>
            <person name="Li S."/>
            <person name="Liu N.Y."/>
            <person name="Maibeche M.T."/>
            <person name="Miller J.R."/>
            <person name="Montagne N."/>
            <person name="Perry T."/>
            <person name="Qu J."/>
            <person name="Song S.V."/>
            <person name="Sutton G.G."/>
            <person name="Vogel H."/>
            <person name="Walenz B.P."/>
            <person name="Xu W."/>
            <person name="Zhang H.J."/>
            <person name="Zou Z."/>
            <person name="Batterham P."/>
            <person name="Edwards O.R."/>
            <person name="Feyereisen R."/>
            <person name="Gibbs R.A."/>
            <person name="Heckel D.G."/>
            <person name="McGrath A."/>
            <person name="Robin C."/>
            <person name="Scherer S.E."/>
            <person name="Worley K.C."/>
            <person name="Wu Y.D."/>
        </authorList>
    </citation>
    <scope>NUCLEOTIDE SEQUENCE [LARGE SCALE GENOMIC DNA]</scope>
    <source>
        <strain evidence="1">Harm_GR_Male_#8</strain>
        <tissue evidence="1">Whole organism</tissue>
    </source>
</reference>
<sequence>MIVLTGSNLGERQRELNEKVKEAADKYVDFDQIKDTTEESDVDKLFKIDLASKYGNIEYIIEVLKSGDSLYISRALKCSWLYGEDFAKFINADYLHKNVVPFLSSKMKKKLLTAISMHVRNETRAENFYKYCMDNKYTGIALKFLNFTSESFKLEVLKDDTKCNRMISDCGSEYLKNFIGVSFTLAEAYVATFPETARMPAFAGLSYLYTVSDDKYLDLLEKSVVLNPYNTTILGLRISKSIMKHHKDDRVLSKPSLYVRIIHKTAIVKYSTAEDAKKYAVAVLPENVENFWNQNYCSKYKFILDKIQDGKFEFVKQIFTAKYPGEAFETHLNFYQKQFYKIMTTEEKETWALQQIASGSEILGIGKDYNWYKFISFEKAFEEIKKLVLVTPDYIKRADMMLILVDSAKTQRDLAKLLKHYYERHANEQKYIKENFLDRVMQNFNVFEFNDDCWSAWNKLFYNLDVYSLTVYSSKSEYKIIALIYHIINHIDIPEAITTHINSEMQFYALKLNTDKLKKEEVEMVFQYLFEFYMTEIRKFENVPYSDDVKYRLRRYIHFILDLLDQYDRTKLDCPEVVNQFMKKDWDEFSCHRLLREPKKCQVTRVDLLRLLKKDASLLVKHLPEVQDNIDNSFKYDISTVLKKLKIYFSNDIAKDYLKFFNDILAAEDRLWLKEAHAAVHGIFQLGDENLKVDFMKKYAPTEAVINHSEIDEKLLRIQQAICSHACYSRPPVPLQSVLMYIKGDYVHFCLPMFHSYLANLPLPLCIEFVEAILNTPVSIQKHGIRLAFECFSEENLNTLVLRAWKKTKNVSLRLIIFKALHAKILKESNTQSILFDTLKTIALTLGQDDDDEIFRLLISRQWPEPMKLECIDIAWKVVSQFPPKQANLARMRLVINCMSNNINIIRSDSICGIIDTFMSTVFKQEEEEEGNGKKQSAEAIALIDAKWELTAAYIINIKDINDLSKKIEVAKHILNKCLRSQESGARQNRQDLLKTCMTFVNNMEFRCYDQEISRYENVNTMMQFVLKTLYDSLPLEEIYIEIWELRLGMLVRNVLMAHKKLVGQEQINKDAIKVIVMSFAKELSNLIKELIDTGLYFNSFLSDIQSKILNKMKTVKVKFDIKIKFCNMISTLCLGLMTFGIPEMYLLVVNLLPDSCNPELDEDYRSVVTKLYNVENKEIRCNLYRKLNKSDYKVLDIIGQ</sequence>
<dbReference type="OrthoDB" id="6617263at2759"/>
<gene>
    <name evidence="1" type="primary">HaOG204054</name>
    <name evidence="1" type="ORF">B5X24_HaOG204054</name>
</gene>
<evidence type="ECO:0000313" key="1">
    <source>
        <dbReference type="EMBL" id="PZC76872.1"/>
    </source>
</evidence>
<dbReference type="Proteomes" id="UP000249218">
    <property type="component" value="Unassembled WGS sequence"/>
</dbReference>
<organism evidence="1 2">
    <name type="scientific">Helicoverpa armigera</name>
    <name type="common">Cotton bollworm</name>
    <name type="synonym">Heliothis armigera</name>
    <dbReference type="NCBI Taxonomy" id="29058"/>
    <lineage>
        <taxon>Eukaryota</taxon>
        <taxon>Metazoa</taxon>
        <taxon>Ecdysozoa</taxon>
        <taxon>Arthropoda</taxon>
        <taxon>Hexapoda</taxon>
        <taxon>Insecta</taxon>
        <taxon>Pterygota</taxon>
        <taxon>Neoptera</taxon>
        <taxon>Endopterygota</taxon>
        <taxon>Lepidoptera</taxon>
        <taxon>Glossata</taxon>
        <taxon>Ditrysia</taxon>
        <taxon>Noctuoidea</taxon>
        <taxon>Noctuidae</taxon>
        <taxon>Heliothinae</taxon>
        <taxon>Helicoverpa</taxon>
    </lineage>
</organism>
<dbReference type="EMBL" id="KZ149943">
    <property type="protein sequence ID" value="PZC76872.1"/>
    <property type="molecule type" value="Genomic_DNA"/>
</dbReference>
<evidence type="ECO:0000313" key="2">
    <source>
        <dbReference type="Proteomes" id="UP000249218"/>
    </source>
</evidence>